<dbReference type="Proteomes" id="UP000076722">
    <property type="component" value="Unassembled WGS sequence"/>
</dbReference>
<evidence type="ECO:0000313" key="2">
    <source>
        <dbReference type="Proteomes" id="UP000076722"/>
    </source>
</evidence>
<accession>A0A164WGF0</accession>
<evidence type="ECO:0000313" key="1">
    <source>
        <dbReference type="EMBL" id="KZS95023.1"/>
    </source>
</evidence>
<gene>
    <name evidence="1" type="ORF">SISNIDRAFT_464697</name>
</gene>
<proteinExistence type="predicted"/>
<protein>
    <submittedName>
        <fullName evidence="1">Uncharacterized protein</fullName>
    </submittedName>
</protein>
<reference evidence="1 2" key="1">
    <citation type="journal article" date="2016" name="Mol. Biol. Evol.">
        <title>Comparative Genomics of Early-Diverging Mushroom-Forming Fungi Provides Insights into the Origins of Lignocellulose Decay Capabilities.</title>
        <authorList>
            <person name="Nagy L.G."/>
            <person name="Riley R."/>
            <person name="Tritt A."/>
            <person name="Adam C."/>
            <person name="Daum C."/>
            <person name="Floudas D."/>
            <person name="Sun H."/>
            <person name="Yadav J.S."/>
            <person name="Pangilinan J."/>
            <person name="Larsson K.H."/>
            <person name="Matsuura K."/>
            <person name="Barry K."/>
            <person name="Labutti K."/>
            <person name="Kuo R."/>
            <person name="Ohm R.A."/>
            <person name="Bhattacharya S.S."/>
            <person name="Shirouzu T."/>
            <person name="Yoshinaga Y."/>
            <person name="Martin F.M."/>
            <person name="Grigoriev I.V."/>
            <person name="Hibbett D.S."/>
        </authorList>
    </citation>
    <scope>NUCLEOTIDE SEQUENCE [LARGE SCALE GENOMIC DNA]</scope>
    <source>
        <strain evidence="1 2">HHB9708</strain>
    </source>
</reference>
<sequence length="203" mass="22321">MAYLHLSNLGPSFQSTGSHYLPPCLPVSRLPTLNTSLASLATLSQLRRHREILSYPLKLPKLPPTQHRQSQGLNLSDTGSLLCRLAFPVALLSPIAQASGFGILVQTRGSSIVLDRRRLAHSVLIKADLFFCVRHPLTLLPQNLLIIWGRLTEPAYKDLNGYGSSPDIRPDTRGKTDNRVTDIRDADMSRVADMASGISGYPQ</sequence>
<keyword evidence="2" id="KW-1185">Reference proteome</keyword>
<dbReference type="EMBL" id="KV419402">
    <property type="protein sequence ID" value="KZS95023.1"/>
    <property type="molecule type" value="Genomic_DNA"/>
</dbReference>
<dbReference type="AlphaFoldDB" id="A0A164WGF0"/>
<name>A0A164WGF0_9AGAM</name>
<organism evidence="1 2">
    <name type="scientific">Sistotremastrum niveocremeum HHB9708</name>
    <dbReference type="NCBI Taxonomy" id="1314777"/>
    <lineage>
        <taxon>Eukaryota</taxon>
        <taxon>Fungi</taxon>
        <taxon>Dikarya</taxon>
        <taxon>Basidiomycota</taxon>
        <taxon>Agaricomycotina</taxon>
        <taxon>Agaricomycetes</taxon>
        <taxon>Sistotremastrales</taxon>
        <taxon>Sistotremastraceae</taxon>
        <taxon>Sertulicium</taxon>
        <taxon>Sertulicium niveocremeum</taxon>
    </lineage>
</organism>